<keyword evidence="4 5" id="KW-0472">Membrane</keyword>
<dbReference type="InterPro" id="IPR007016">
    <property type="entry name" value="O-antigen_ligase-rel_domated"/>
</dbReference>
<feature type="transmembrane region" description="Helical" evidence="5">
    <location>
        <begin position="60"/>
        <end position="78"/>
    </location>
</feature>
<dbReference type="RefSeq" id="WP_224460293.1">
    <property type="nucleotide sequence ID" value="NZ_JAIQZE010000002.1"/>
</dbReference>
<keyword evidence="7" id="KW-0436">Ligase</keyword>
<name>A0ABS7XJ68_9FLAO</name>
<dbReference type="PANTHER" id="PTHR37422:SF13">
    <property type="entry name" value="LIPOPOLYSACCHARIDE BIOSYNTHESIS PROTEIN PA4999-RELATED"/>
    <property type="match status" value="1"/>
</dbReference>
<feature type="transmembrane region" description="Helical" evidence="5">
    <location>
        <begin position="321"/>
        <end position="348"/>
    </location>
</feature>
<feature type="transmembrane region" description="Helical" evidence="5">
    <location>
        <begin position="232"/>
        <end position="251"/>
    </location>
</feature>
<keyword evidence="2 5" id="KW-0812">Transmembrane</keyword>
<feature type="transmembrane region" description="Helical" evidence="5">
    <location>
        <begin position="113"/>
        <end position="135"/>
    </location>
</feature>
<sequence length="401" mass="47665">MYKQMRIVNIVNSYTLLFLVCFTLPMYTQINNLLLGIFIVFSIFNYLKDRENFSNSFFKNYFPVIAFFFLAVIASLNYDDILNFKELEKYWSFLLIPLAFWMTGGENKKLIKYAFRGLILGCVTTLLICYLNTFYEIIAYNEPWSYIFRWRHLSHRFTEIADTHPAYLGLFICTSTYYLLFKSKQFNTKLRILILSIYFLGMLQLASRVAIFIFILIFFGCIFSIFKKNIKYFIVSLIIFLFSSLIIFSVGSEYLNKRMLSIENIMEDSRFDRLNISYKIFKENILLGTGFEKVDEVRIKKYREYDFDLAAREKYNAHNQFFEYLTINGIVGGIIYAVVLFYLILLSLKRKNHLFLFIIISFFVANLTESMLVRIKGVEYFSIFVSLFLMKTNPKKENLHK</sequence>
<dbReference type="Pfam" id="PF04932">
    <property type="entry name" value="Wzy_C"/>
    <property type="match status" value="1"/>
</dbReference>
<evidence type="ECO:0000256" key="3">
    <source>
        <dbReference type="ARBA" id="ARBA00022989"/>
    </source>
</evidence>
<evidence type="ECO:0000256" key="2">
    <source>
        <dbReference type="ARBA" id="ARBA00022692"/>
    </source>
</evidence>
<accession>A0ABS7XJ68</accession>
<dbReference type="Proteomes" id="UP001199314">
    <property type="component" value="Unassembled WGS sequence"/>
</dbReference>
<feature type="transmembrane region" description="Helical" evidence="5">
    <location>
        <begin position="164"/>
        <end position="181"/>
    </location>
</feature>
<gene>
    <name evidence="7" type="ORF">LB452_03280</name>
</gene>
<dbReference type="EMBL" id="JAIQZE010000002">
    <property type="protein sequence ID" value="MBZ9777936.1"/>
    <property type="molecule type" value="Genomic_DNA"/>
</dbReference>
<reference evidence="8" key="1">
    <citation type="submission" date="2023-07" db="EMBL/GenBank/DDBJ databases">
        <title>Novel species isolated from saline lakes on Tibetan Plateau.</title>
        <authorList>
            <person name="Lu H."/>
        </authorList>
    </citation>
    <scope>NUCLEOTIDE SEQUENCE [LARGE SCALE GENOMIC DNA]</scope>
    <source>
        <strain evidence="8">CAK8W</strain>
    </source>
</reference>
<feature type="transmembrane region" description="Helical" evidence="5">
    <location>
        <begin position="354"/>
        <end position="373"/>
    </location>
</feature>
<evidence type="ECO:0000256" key="4">
    <source>
        <dbReference type="ARBA" id="ARBA00023136"/>
    </source>
</evidence>
<proteinExistence type="predicted"/>
<keyword evidence="3 5" id="KW-1133">Transmembrane helix</keyword>
<dbReference type="InterPro" id="IPR051533">
    <property type="entry name" value="WaaL-like"/>
</dbReference>
<feature type="transmembrane region" description="Helical" evidence="5">
    <location>
        <begin position="7"/>
        <end position="27"/>
    </location>
</feature>
<evidence type="ECO:0000313" key="7">
    <source>
        <dbReference type="EMBL" id="MBZ9777936.1"/>
    </source>
</evidence>
<comment type="subcellular location">
    <subcellularLocation>
        <location evidence="1">Membrane</location>
        <topology evidence="1">Multi-pass membrane protein</topology>
    </subcellularLocation>
</comment>
<evidence type="ECO:0000259" key="6">
    <source>
        <dbReference type="Pfam" id="PF04932"/>
    </source>
</evidence>
<feature type="transmembrane region" description="Helical" evidence="5">
    <location>
        <begin position="33"/>
        <end position="48"/>
    </location>
</feature>
<feature type="transmembrane region" description="Helical" evidence="5">
    <location>
        <begin position="90"/>
        <end position="106"/>
    </location>
</feature>
<comment type="caution">
    <text evidence="7">The sequence shown here is derived from an EMBL/GenBank/DDBJ whole genome shotgun (WGS) entry which is preliminary data.</text>
</comment>
<keyword evidence="8" id="KW-1185">Reference proteome</keyword>
<feature type="domain" description="O-antigen ligase-related" evidence="6">
    <location>
        <begin position="195"/>
        <end position="336"/>
    </location>
</feature>
<protein>
    <submittedName>
        <fullName evidence="7">O-antigen ligase family protein</fullName>
    </submittedName>
</protein>
<evidence type="ECO:0000313" key="8">
    <source>
        <dbReference type="Proteomes" id="UP001199314"/>
    </source>
</evidence>
<dbReference type="PANTHER" id="PTHR37422">
    <property type="entry name" value="TEICHURONIC ACID BIOSYNTHESIS PROTEIN TUAE"/>
    <property type="match status" value="1"/>
</dbReference>
<evidence type="ECO:0000256" key="5">
    <source>
        <dbReference type="SAM" id="Phobius"/>
    </source>
</evidence>
<feature type="transmembrane region" description="Helical" evidence="5">
    <location>
        <begin position="193"/>
        <end position="226"/>
    </location>
</feature>
<dbReference type="GO" id="GO:0016874">
    <property type="term" value="F:ligase activity"/>
    <property type="evidence" value="ECO:0007669"/>
    <property type="project" value="UniProtKB-KW"/>
</dbReference>
<organism evidence="7 8">
    <name type="scientific">Psychroflexus longus</name>
    <dbReference type="NCBI Taxonomy" id="2873596"/>
    <lineage>
        <taxon>Bacteria</taxon>
        <taxon>Pseudomonadati</taxon>
        <taxon>Bacteroidota</taxon>
        <taxon>Flavobacteriia</taxon>
        <taxon>Flavobacteriales</taxon>
        <taxon>Flavobacteriaceae</taxon>
        <taxon>Psychroflexus</taxon>
    </lineage>
</organism>
<evidence type="ECO:0000256" key="1">
    <source>
        <dbReference type="ARBA" id="ARBA00004141"/>
    </source>
</evidence>